<dbReference type="SUPFAM" id="SSF55008">
    <property type="entry name" value="HMA, heavy metal-associated domain"/>
    <property type="match status" value="1"/>
</dbReference>
<dbReference type="PROSITE" id="PS50846">
    <property type="entry name" value="HMA_2"/>
    <property type="match status" value="1"/>
</dbReference>
<evidence type="ECO:0000259" key="2">
    <source>
        <dbReference type="PROSITE" id="PS50846"/>
    </source>
</evidence>
<reference evidence="3" key="2">
    <citation type="submission" date="2023-06" db="EMBL/GenBank/DDBJ databases">
        <authorList>
            <person name="Ma L."/>
            <person name="Liu K.-W."/>
            <person name="Li Z."/>
            <person name="Hsiao Y.-Y."/>
            <person name="Qi Y."/>
            <person name="Fu T."/>
            <person name="Tang G."/>
            <person name="Zhang D."/>
            <person name="Sun W.-H."/>
            <person name="Liu D.-K."/>
            <person name="Li Y."/>
            <person name="Chen G.-Z."/>
            <person name="Liu X.-D."/>
            <person name="Liao X.-Y."/>
            <person name="Jiang Y.-T."/>
            <person name="Yu X."/>
            <person name="Hao Y."/>
            <person name="Huang J."/>
            <person name="Zhao X.-W."/>
            <person name="Ke S."/>
            <person name="Chen Y.-Y."/>
            <person name="Wu W.-L."/>
            <person name="Hsu J.-L."/>
            <person name="Lin Y.-F."/>
            <person name="Huang M.-D."/>
            <person name="Li C.-Y."/>
            <person name="Huang L."/>
            <person name="Wang Z.-W."/>
            <person name="Zhao X."/>
            <person name="Zhong W.-Y."/>
            <person name="Peng D.-H."/>
            <person name="Ahmad S."/>
            <person name="Lan S."/>
            <person name="Zhang J.-S."/>
            <person name="Tsai W.-C."/>
            <person name="Van De Peer Y."/>
            <person name="Liu Z.-J."/>
        </authorList>
    </citation>
    <scope>NUCLEOTIDE SEQUENCE</scope>
    <source>
        <strain evidence="3">SCP</strain>
        <tissue evidence="3">Leaves</tissue>
    </source>
</reference>
<proteinExistence type="predicted"/>
<dbReference type="GO" id="GO:0046872">
    <property type="term" value="F:metal ion binding"/>
    <property type="evidence" value="ECO:0007669"/>
    <property type="project" value="UniProtKB-KW"/>
</dbReference>
<accession>A0AAV9B4Q1</accession>
<dbReference type="Proteomes" id="UP001179952">
    <property type="component" value="Unassembled WGS sequence"/>
</dbReference>
<reference evidence="3" key="1">
    <citation type="journal article" date="2023" name="Nat. Commun.">
        <title>Diploid and tetraploid genomes of Acorus and the evolution of monocots.</title>
        <authorList>
            <person name="Ma L."/>
            <person name="Liu K.W."/>
            <person name="Li Z."/>
            <person name="Hsiao Y.Y."/>
            <person name="Qi Y."/>
            <person name="Fu T."/>
            <person name="Tang G.D."/>
            <person name="Zhang D."/>
            <person name="Sun W.H."/>
            <person name="Liu D.K."/>
            <person name="Li Y."/>
            <person name="Chen G.Z."/>
            <person name="Liu X.D."/>
            <person name="Liao X.Y."/>
            <person name="Jiang Y.T."/>
            <person name="Yu X."/>
            <person name="Hao Y."/>
            <person name="Huang J."/>
            <person name="Zhao X.W."/>
            <person name="Ke S."/>
            <person name="Chen Y.Y."/>
            <person name="Wu W.L."/>
            <person name="Hsu J.L."/>
            <person name="Lin Y.F."/>
            <person name="Huang M.D."/>
            <person name="Li C.Y."/>
            <person name="Huang L."/>
            <person name="Wang Z.W."/>
            <person name="Zhao X."/>
            <person name="Zhong W.Y."/>
            <person name="Peng D.H."/>
            <person name="Ahmad S."/>
            <person name="Lan S."/>
            <person name="Zhang J.S."/>
            <person name="Tsai W.C."/>
            <person name="Van de Peer Y."/>
            <person name="Liu Z.J."/>
        </authorList>
    </citation>
    <scope>NUCLEOTIDE SEQUENCE</scope>
    <source>
        <strain evidence="3">SCP</strain>
    </source>
</reference>
<organism evidence="3 4">
    <name type="scientific">Acorus gramineus</name>
    <name type="common">Dwarf sweet flag</name>
    <dbReference type="NCBI Taxonomy" id="55184"/>
    <lineage>
        <taxon>Eukaryota</taxon>
        <taxon>Viridiplantae</taxon>
        <taxon>Streptophyta</taxon>
        <taxon>Embryophyta</taxon>
        <taxon>Tracheophyta</taxon>
        <taxon>Spermatophyta</taxon>
        <taxon>Magnoliopsida</taxon>
        <taxon>Liliopsida</taxon>
        <taxon>Acoraceae</taxon>
        <taxon>Acorus</taxon>
    </lineage>
</organism>
<dbReference type="PANTHER" id="PTHR22814:SF304">
    <property type="entry name" value="HEAVY METAL TRANSPORT_DETOXIFICATION SUPERFAMILY PROTEIN"/>
    <property type="match status" value="1"/>
</dbReference>
<feature type="domain" description="HMA" evidence="2">
    <location>
        <begin position="54"/>
        <end position="117"/>
    </location>
</feature>
<dbReference type="PANTHER" id="PTHR22814">
    <property type="entry name" value="COPPER TRANSPORT PROTEIN ATOX1-RELATED"/>
    <property type="match status" value="1"/>
</dbReference>
<gene>
    <name evidence="3" type="ORF">QJS04_geneDACA005928</name>
</gene>
<evidence type="ECO:0000256" key="1">
    <source>
        <dbReference type="ARBA" id="ARBA00022723"/>
    </source>
</evidence>
<keyword evidence="1" id="KW-0479">Metal-binding</keyword>
<dbReference type="InterPro" id="IPR036163">
    <property type="entry name" value="HMA_dom_sf"/>
</dbReference>
<dbReference type="InterPro" id="IPR006121">
    <property type="entry name" value="HMA_dom"/>
</dbReference>
<keyword evidence="4" id="KW-1185">Reference proteome</keyword>
<dbReference type="CDD" id="cd00371">
    <property type="entry name" value="HMA"/>
    <property type="match status" value="1"/>
</dbReference>
<dbReference type="AlphaFoldDB" id="A0AAV9B4Q1"/>
<dbReference type="Gene3D" id="3.30.70.100">
    <property type="match status" value="1"/>
</dbReference>
<name>A0AAV9B4Q1_ACOGR</name>
<evidence type="ECO:0000313" key="4">
    <source>
        <dbReference type="Proteomes" id="UP001179952"/>
    </source>
</evidence>
<comment type="caution">
    <text evidence="3">The sequence shown here is derived from an EMBL/GenBank/DDBJ whole genome shotgun (WGS) entry which is preliminary data.</text>
</comment>
<protein>
    <recommendedName>
        <fullName evidence="2">HMA domain-containing protein</fullName>
    </recommendedName>
</protein>
<evidence type="ECO:0000313" key="3">
    <source>
        <dbReference type="EMBL" id="KAK1271161.1"/>
    </source>
</evidence>
<sequence>MRPVARFCPSFEEKQMVHVNQEWNLTTYIKSHNHFKWLNNLKSFLSLLSTSSSMAVVELKVGMHCKECAKKIKKAIKKIDDIETYKVDVELNKITVTGNITVEEVQKALQKIGKSGSSWDED</sequence>
<dbReference type="Pfam" id="PF00403">
    <property type="entry name" value="HMA"/>
    <property type="match status" value="1"/>
</dbReference>
<dbReference type="EMBL" id="JAUJYN010000005">
    <property type="protein sequence ID" value="KAK1271161.1"/>
    <property type="molecule type" value="Genomic_DNA"/>
</dbReference>